<protein>
    <submittedName>
        <fullName evidence="2">Uncharacterized protein</fullName>
    </submittedName>
</protein>
<evidence type="ECO:0000313" key="3">
    <source>
        <dbReference type="Proteomes" id="UP000465112"/>
    </source>
</evidence>
<feature type="region of interest" description="Disordered" evidence="1">
    <location>
        <begin position="1"/>
        <end position="70"/>
    </location>
</feature>
<keyword evidence="3" id="KW-1185">Reference proteome</keyword>
<organism evidence="2 3">
    <name type="scientific">Perca fluviatilis</name>
    <name type="common">European perch</name>
    <dbReference type="NCBI Taxonomy" id="8168"/>
    <lineage>
        <taxon>Eukaryota</taxon>
        <taxon>Metazoa</taxon>
        <taxon>Chordata</taxon>
        <taxon>Craniata</taxon>
        <taxon>Vertebrata</taxon>
        <taxon>Euteleostomi</taxon>
        <taxon>Actinopterygii</taxon>
        <taxon>Neopterygii</taxon>
        <taxon>Teleostei</taxon>
        <taxon>Neoteleostei</taxon>
        <taxon>Acanthomorphata</taxon>
        <taxon>Eupercaria</taxon>
        <taxon>Perciformes</taxon>
        <taxon>Percoidei</taxon>
        <taxon>Percidae</taxon>
        <taxon>Percinae</taxon>
        <taxon>Perca</taxon>
    </lineage>
</organism>
<reference evidence="2 3" key="1">
    <citation type="submission" date="2019-06" db="EMBL/GenBank/DDBJ databases">
        <title>A chromosome-scale genome assembly of the European perch, Perca fluviatilis.</title>
        <authorList>
            <person name="Roques C."/>
            <person name="Zahm M."/>
            <person name="Cabau C."/>
            <person name="Klopp C."/>
            <person name="Bouchez O."/>
            <person name="Donnadieu C."/>
            <person name="Kuhl H."/>
            <person name="Gislard M."/>
            <person name="Guendouz S."/>
            <person name="Journot L."/>
            <person name="Haffray P."/>
            <person name="Bestin A."/>
            <person name="Morvezen R."/>
            <person name="Feron R."/>
            <person name="Wen M."/>
            <person name="Jouanno E."/>
            <person name="Herpin A."/>
            <person name="Schartl M."/>
            <person name="Postlethwait J."/>
            <person name="Schaerlinger B."/>
            <person name="Chardard D."/>
            <person name="Lecocq T."/>
            <person name="Poncet C."/>
            <person name="Jaffrelo L."/>
            <person name="Lampietro C."/>
            <person name="Guiguen Y."/>
        </authorList>
    </citation>
    <scope>NUCLEOTIDE SEQUENCE [LARGE SCALE GENOMIC DNA]</scope>
    <source>
        <tissue evidence="2">Blood</tissue>
    </source>
</reference>
<sequence>MSSRAAGAEKEQEATTEDSPEPEAQQLVSVRREDSGLGKERRRPEKGKPRGTPEGCSHDSPLFQDTSVPL</sequence>
<dbReference type="Proteomes" id="UP000465112">
    <property type="component" value="Chromosome 9"/>
</dbReference>
<name>A0A6A5FD30_PERFL</name>
<feature type="compositionally biased region" description="Basic and acidic residues" evidence="1">
    <location>
        <begin position="30"/>
        <end position="48"/>
    </location>
</feature>
<comment type="caution">
    <text evidence="2">The sequence shown here is derived from an EMBL/GenBank/DDBJ whole genome shotgun (WGS) entry which is preliminary data.</text>
</comment>
<evidence type="ECO:0000313" key="2">
    <source>
        <dbReference type="EMBL" id="KAF1386092.1"/>
    </source>
</evidence>
<dbReference type="EMBL" id="VHII01000009">
    <property type="protein sequence ID" value="KAF1386092.1"/>
    <property type="molecule type" value="Genomic_DNA"/>
</dbReference>
<proteinExistence type="predicted"/>
<evidence type="ECO:0000256" key="1">
    <source>
        <dbReference type="SAM" id="MobiDB-lite"/>
    </source>
</evidence>
<dbReference type="AlphaFoldDB" id="A0A6A5FD30"/>
<accession>A0A6A5FD30</accession>
<gene>
    <name evidence="2" type="ORF">PFLUV_G00114560</name>
</gene>